<evidence type="ECO:0000256" key="2">
    <source>
        <dbReference type="ARBA" id="ARBA00022857"/>
    </source>
</evidence>
<dbReference type="InterPro" id="IPR024072">
    <property type="entry name" value="DHFR-like_dom_sf"/>
</dbReference>
<dbReference type="PANTHER" id="PTHR38011">
    <property type="entry name" value="DIHYDROFOLATE REDUCTASE FAMILY PROTEIN (AFU_ORTHOLOGUE AFUA_8G06820)"/>
    <property type="match status" value="1"/>
</dbReference>
<evidence type="ECO:0000259" key="4">
    <source>
        <dbReference type="Pfam" id="PF01872"/>
    </source>
</evidence>
<dbReference type="GO" id="GO:0008703">
    <property type="term" value="F:5-amino-6-(5-phosphoribosylamino)uracil reductase activity"/>
    <property type="evidence" value="ECO:0007669"/>
    <property type="project" value="InterPro"/>
</dbReference>
<keyword evidence="3" id="KW-0560">Oxidoreductase</keyword>
<protein>
    <submittedName>
        <fullName evidence="5">Bifunctional deaminase-reductase domain protein</fullName>
    </submittedName>
</protein>
<gene>
    <name evidence="5" type="ORF">NOCA2240080</name>
</gene>
<evidence type="ECO:0000256" key="1">
    <source>
        <dbReference type="ARBA" id="ARBA00005104"/>
    </source>
</evidence>
<dbReference type="InterPro" id="IPR050765">
    <property type="entry name" value="Riboflavin_Biosynth_HTPR"/>
</dbReference>
<evidence type="ECO:0000256" key="3">
    <source>
        <dbReference type="ARBA" id="ARBA00023002"/>
    </source>
</evidence>
<dbReference type="SUPFAM" id="SSF53597">
    <property type="entry name" value="Dihydrofolate reductase-like"/>
    <property type="match status" value="1"/>
</dbReference>
<dbReference type="Gene3D" id="3.40.430.10">
    <property type="entry name" value="Dihydrofolate Reductase, subunit A"/>
    <property type="match status" value="1"/>
</dbReference>
<feature type="domain" description="Bacterial bifunctional deaminase-reductase C-terminal" evidence="4">
    <location>
        <begin position="5"/>
        <end position="219"/>
    </location>
</feature>
<dbReference type="InterPro" id="IPR002734">
    <property type="entry name" value="RibDG_C"/>
</dbReference>
<dbReference type="PANTHER" id="PTHR38011:SF7">
    <property type="entry name" value="2,5-DIAMINO-6-RIBOSYLAMINO-4(3H)-PYRIMIDINONE 5'-PHOSPHATE REDUCTASE"/>
    <property type="match status" value="1"/>
</dbReference>
<dbReference type="EMBL" id="CZKA01000017">
    <property type="protein sequence ID" value="CUR55308.1"/>
    <property type="molecule type" value="Genomic_DNA"/>
</dbReference>
<dbReference type="AlphaFoldDB" id="A0A2P2BZV3"/>
<name>A0A2P2BZV3_9ZZZZ</name>
<dbReference type="Pfam" id="PF01872">
    <property type="entry name" value="RibD_C"/>
    <property type="match status" value="1"/>
</dbReference>
<accession>A0A2P2BZV3</accession>
<proteinExistence type="predicted"/>
<evidence type="ECO:0000313" key="5">
    <source>
        <dbReference type="EMBL" id="CUR55308.1"/>
    </source>
</evidence>
<comment type="pathway">
    <text evidence="1">Cofactor biosynthesis; riboflavin biosynthesis.</text>
</comment>
<reference evidence="5" key="1">
    <citation type="submission" date="2015-08" db="EMBL/GenBank/DDBJ databases">
        <authorList>
            <person name="Babu N.S."/>
            <person name="Beckwith C.J."/>
            <person name="Beseler K.G."/>
            <person name="Brison A."/>
            <person name="Carone J.V."/>
            <person name="Caskin T.P."/>
            <person name="Diamond M."/>
            <person name="Durham M.E."/>
            <person name="Foxe J.M."/>
            <person name="Go M."/>
            <person name="Henderson B.A."/>
            <person name="Jones I.B."/>
            <person name="McGettigan J.A."/>
            <person name="Micheletti S.J."/>
            <person name="Nasrallah M.E."/>
            <person name="Ortiz D."/>
            <person name="Piller C.R."/>
            <person name="Privatt S.R."/>
            <person name="Schneider S.L."/>
            <person name="Sharp S."/>
            <person name="Smith T.C."/>
            <person name="Stanton J.D."/>
            <person name="Ullery H.E."/>
            <person name="Wilson R.J."/>
            <person name="Serrano M.G."/>
            <person name="Buck G."/>
            <person name="Lee V."/>
            <person name="Wang Y."/>
            <person name="Carvalho R."/>
            <person name="Voegtly L."/>
            <person name="Shi R."/>
            <person name="Duckworth R."/>
            <person name="Johnson A."/>
            <person name="Loviza R."/>
            <person name="Walstead R."/>
            <person name="Shah Z."/>
            <person name="Kiflezghi M."/>
            <person name="Wade K."/>
            <person name="Ball S.L."/>
            <person name="Bradley K.W."/>
            <person name="Asai D.J."/>
            <person name="Bowman C.A."/>
            <person name="Russell D.A."/>
            <person name="Pope W.H."/>
            <person name="Jacobs-Sera D."/>
            <person name="Hendrix R.W."/>
            <person name="Hatfull G.F."/>
        </authorList>
    </citation>
    <scope>NUCLEOTIDE SEQUENCE</scope>
</reference>
<dbReference type="GO" id="GO:0009231">
    <property type="term" value="P:riboflavin biosynthetic process"/>
    <property type="evidence" value="ECO:0007669"/>
    <property type="project" value="InterPro"/>
</dbReference>
<sequence>MTTRPYTVLSCCVSLDGYLDDGTDTRLLLSNEADLDRVDEVRASCDAILVGATTIRNDDPRLLVRSAARRAARLRQGLAPSPLKVTVTHHAKLDASAQFFTASGADALVYCPEDSVERARARFGDLATVVDGGREVTMRGLSEDLHARGVRRLMVEGGGQVHTQFLTDDLADELQLAVAPFFVGDRLARRFVEEGRFPWNADNRATLAEVRAIGNVVLLRYALSARFADG</sequence>
<keyword evidence="2" id="KW-0521">NADP</keyword>
<organism evidence="5">
    <name type="scientific">metagenome</name>
    <dbReference type="NCBI Taxonomy" id="256318"/>
    <lineage>
        <taxon>unclassified sequences</taxon>
        <taxon>metagenomes</taxon>
    </lineage>
</organism>